<dbReference type="GO" id="GO:0009451">
    <property type="term" value="P:RNA modification"/>
    <property type="evidence" value="ECO:0007669"/>
    <property type="project" value="InterPro"/>
</dbReference>
<dbReference type="PANTHER" id="PTHR47926:SF433">
    <property type="entry name" value="PENTATRICOPEPTIDE REPEAT-CONTAINING PROTEIN"/>
    <property type="match status" value="1"/>
</dbReference>
<dbReference type="InterPro" id="IPR002885">
    <property type="entry name" value="PPR_rpt"/>
</dbReference>
<evidence type="ECO:0000256" key="1">
    <source>
        <dbReference type="ARBA" id="ARBA00006643"/>
    </source>
</evidence>
<dbReference type="GO" id="GO:0003723">
    <property type="term" value="F:RNA binding"/>
    <property type="evidence" value="ECO:0007669"/>
    <property type="project" value="InterPro"/>
</dbReference>
<evidence type="ECO:0000256" key="3">
    <source>
        <dbReference type="PROSITE-ProRule" id="PRU00708"/>
    </source>
</evidence>
<dbReference type="InterPro" id="IPR046848">
    <property type="entry name" value="E_motif"/>
</dbReference>
<dbReference type="InterPro" id="IPR032867">
    <property type="entry name" value="DYW_dom"/>
</dbReference>
<feature type="domain" description="DYW" evidence="4">
    <location>
        <begin position="647"/>
        <end position="739"/>
    </location>
</feature>
<dbReference type="InterPro" id="IPR046849">
    <property type="entry name" value="E2_motif"/>
</dbReference>
<feature type="repeat" description="PPR" evidence="3">
    <location>
        <begin position="467"/>
        <end position="502"/>
    </location>
</feature>
<evidence type="ECO:0000259" key="4">
    <source>
        <dbReference type="Pfam" id="PF14432"/>
    </source>
</evidence>
<feature type="repeat" description="PPR" evidence="3">
    <location>
        <begin position="332"/>
        <end position="366"/>
    </location>
</feature>
<keyword evidence="2" id="KW-0677">Repeat</keyword>
<dbReference type="EMBL" id="DUZY01000004">
    <property type="protein sequence ID" value="DAD36942.1"/>
    <property type="molecule type" value="Genomic_DNA"/>
</dbReference>
<dbReference type="Pfam" id="PF13041">
    <property type="entry name" value="PPR_2"/>
    <property type="match status" value="2"/>
</dbReference>
<dbReference type="Proteomes" id="UP000607653">
    <property type="component" value="Unassembled WGS sequence"/>
</dbReference>
<comment type="caution">
    <text evidence="5">The sequence shown here is derived from an EMBL/GenBank/DDBJ whole genome shotgun (WGS) entry which is preliminary data.</text>
</comment>
<dbReference type="FunFam" id="1.25.40.10:FF:000344">
    <property type="entry name" value="Pentatricopeptide repeat-containing protein"/>
    <property type="match status" value="1"/>
</dbReference>
<name>A0A822YW75_NELNU</name>
<dbReference type="Gene3D" id="1.25.40.10">
    <property type="entry name" value="Tetratricopeptide repeat domain"/>
    <property type="match status" value="3"/>
</dbReference>
<dbReference type="PANTHER" id="PTHR47926">
    <property type="entry name" value="PENTATRICOPEPTIDE REPEAT-CONTAINING PROTEIN"/>
    <property type="match status" value="1"/>
</dbReference>
<evidence type="ECO:0000313" key="5">
    <source>
        <dbReference type="EMBL" id="DAD36942.1"/>
    </source>
</evidence>
<evidence type="ECO:0000256" key="2">
    <source>
        <dbReference type="ARBA" id="ARBA00022737"/>
    </source>
</evidence>
<dbReference type="InterPro" id="IPR046960">
    <property type="entry name" value="PPR_At4g14850-like_plant"/>
</dbReference>
<feature type="repeat" description="PPR" evidence="3">
    <location>
        <begin position="234"/>
        <end position="268"/>
    </location>
</feature>
<gene>
    <name evidence="5" type="ORF">HUJ06_007583</name>
</gene>
<dbReference type="PROSITE" id="PS51375">
    <property type="entry name" value="PPR"/>
    <property type="match status" value="5"/>
</dbReference>
<proteinExistence type="inferred from homology"/>
<dbReference type="Pfam" id="PF20431">
    <property type="entry name" value="E_motif"/>
    <property type="match status" value="1"/>
</dbReference>
<feature type="repeat" description="PPR" evidence="3">
    <location>
        <begin position="433"/>
        <end position="463"/>
    </location>
</feature>
<organism evidence="5 6">
    <name type="scientific">Nelumbo nucifera</name>
    <name type="common">Sacred lotus</name>
    <dbReference type="NCBI Taxonomy" id="4432"/>
    <lineage>
        <taxon>Eukaryota</taxon>
        <taxon>Viridiplantae</taxon>
        <taxon>Streptophyta</taxon>
        <taxon>Embryophyta</taxon>
        <taxon>Tracheophyta</taxon>
        <taxon>Spermatophyta</taxon>
        <taxon>Magnoliopsida</taxon>
        <taxon>Proteales</taxon>
        <taxon>Nelumbonaceae</taxon>
        <taxon>Nelumbo</taxon>
    </lineage>
</organism>
<reference evidence="5 6" key="1">
    <citation type="journal article" date="2020" name="Mol. Biol. Evol.">
        <title>Distinct Expression and Methylation Patterns for Genes with Different Fates following a Single Whole-Genome Duplication in Flowering Plants.</title>
        <authorList>
            <person name="Shi T."/>
            <person name="Rahmani R.S."/>
            <person name="Gugger P.F."/>
            <person name="Wang M."/>
            <person name="Li H."/>
            <person name="Zhang Y."/>
            <person name="Li Z."/>
            <person name="Wang Q."/>
            <person name="Van de Peer Y."/>
            <person name="Marchal K."/>
            <person name="Chen J."/>
        </authorList>
    </citation>
    <scope>NUCLEOTIDE SEQUENCE [LARGE SCALE GENOMIC DNA]</scope>
    <source>
        <tissue evidence="5">Leaf</tissue>
    </source>
</reference>
<dbReference type="FunFam" id="1.25.40.10:FF:002148">
    <property type="entry name" value="Pentatricopeptide repeat-containing protein At2g29760, chloroplastic"/>
    <property type="match status" value="1"/>
</dbReference>
<comment type="similarity">
    <text evidence="1">Belongs to the PPR family. PCMP-H subfamily.</text>
</comment>
<sequence>MTSDWILKIHIRPIQAQYKGAQPQRFTVETSLLFFRKLLMHRLTRRSRRSICALHRFAAEQTQIFFRPIEPDTCIPLIRQCGSLGALKSVHASMLRSHLHLNLFFFTNLVSQYASLGSMSHAYALFSASQTSDVFLWNVMIRGFTENGLYDRSILLYRQMLETGVAPDNFTFPFVLKACGHLRDVQFGEEVHRDVMEFGYESDIFMGNSLITMYGKCGRFEISRKVFDGMPHKNVVSWSSMIGAYANNGRHYEGLSLFYRMLDERIKPNRITILNAVQCVHRENEANAVCRTIVDNGLDLDQSVQSAAVGMYARCGRIDVARRFFDGILDKDLVSWSSMVEAYVQANLPAEALELFRQMILWKNRPDFVTLLSVVRAFANLSSLHQARFIHGFIIRASLNYNILIETAIIDLYAKCGSLNYARKVFDRMQERNLVSWSTMISGYGMHGYGREALDLFNQMKDSAKPDHITFVSVLSACSHAGLIAEGWRCFNSMAKDFGVTPRSEHYACMVDLLGRAGQLSEAQEFIESMPIKPDSGVWGALLGACRIHLNVELAELAAKSLFELDSENPGRYVLLYNIYISSGKREEANQIRTLMKRRGVRKTTGHTVVELKNKVYKFVAGDKSNPQTDVIYAELERLMERIRQEGYVPDTNFVLHDVEEETKEKMLSVHSEKLAIAFGLLNSTPGSMIRIKKNLRVCGDCHTATKFISKVTEREFLVRDAHRFHHFKSGVCSCGDYW</sequence>
<dbReference type="AlphaFoldDB" id="A0A822YW75"/>
<feature type="repeat" description="PPR" evidence="3">
    <location>
        <begin position="133"/>
        <end position="167"/>
    </location>
</feature>
<keyword evidence="6" id="KW-1185">Reference proteome</keyword>
<dbReference type="GO" id="GO:0008270">
    <property type="term" value="F:zinc ion binding"/>
    <property type="evidence" value="ECO:0007669"/>
    <property type="project" value="InterPro"/>
</dbReference>
<evidence type="ECO:0000313" key="6">
    <source>
        <dbReference type="Proteomes" id="UP000607653"/>
    </source>
</evidence>
<dbReference type="NCBIfam" id="TIGR00756">
    <property type="entry name" value="PPR"/>
    <property type="match status" value="6"/>
</dbReference>
<accession>A0A822YW75</accession>
<dbReference type="Pfam" id="PF14432">
    <property type="entry name" value="DYW_deaminase"/>
    <property type="match status" value="1"/>
</dbReference>
<dbReference type="InterPro" id="IPR011990">
    <property type="entry name" value="TPR-like_helical_dom_sf"/>
</dbReference>
<dbReference type="Pfam" id="PF20430">
    <property type="entry name" value="Eplus_motif"/>
    <property type="match status" value="1"/>
</dbReference>
<protein>
    <recommendedName>
        <fullName evidence="4">DYW domain-containing protein</fullName>
    </recommendedName>
</protein>
<dbReference type="Pfam" id="PF01535">
    <property type="entry name" value="PPR"/>
    <property type="match status" value="4"/>
</dbReference>